<dbReference type="AlphaFoldDB" id="A0A3G2T921"/>
<evidence type="ECO:0000313" key="4">
    <source>
        <dbReference type="Proteomes" id="UP000279962"/>
    </source>
</evidence>
<evidence type="ECO:0000256" key="1">
    <source>
        <dbReference type="SAM" id="Phobius"/>
    </source>
</evidence>
<keyword evidence="1" id="KW-0812">Transmembrane</keyword>
<organism evidence="3 4">
    <name type="scientific">Acinetobacter wuhouensis</name>
    <dbReference type="NCBI Taxonomy" id="1879050"/>
    <lineage>
        <taxon>Bacteria</taxon>
        <taxon>Pseudomonadati</taxon>
        <taxon>Pseudomonadota</taxon>
        <taxon>Gammaproteobacteria</taxon>
        <taxon>Moraxellales</taxon>
        <taxon>Moraxellaceae</taxon>
        <taxon>Acinetobacter</taxon>
    </lineage>
</organism>
<keyword evidence="1" id="KW-0472">Membrane</keyword>
<dbReference type="Proteomes" id="UP000279962">
    <property type="component" value="Chromosome"/>
</dbReference>
<reference evidence="3 4" key="1">
    <citation type="submission" date="2018-10" db="EMBL/GenBank/DDBJ databases">
        <title>The complete genome of Acinetobacter wuhouensis strain WCHAW010062.</title>
        <authorList>
            <person name="Hu Y."/>
            <person name="Long H."/>
            <person name="Feng Y."/>
            <person name="Zong Z."/>
        </authorList>
    </citation>
    <scope>NUCLEOTIDE SEQUENCE [LARGE SCALE GENOMIC DNA]</scope>
    <source>
        <strain evidence="3 4">WCHAW010062</strain>
    </source>
</reference>
<dbReference type="Pfam" id="PF05901">
    <property type="entry name" value="Excalibur"/>
    <property type="match status" value="1"/>
</dbReference>
<dbReference type="EMBL" id="CP033133">
    <property type="protein sequence ID" value="AYO56346.1"/>
    <property type="molecule type" value="Genomic_DNA"/>
</dbReference>
<protein>
    <submittedName>
        <fullName evidence="3">Calcium-binding protein</fullName>
    </submittedName>
</protein>
<proteinExistence type="predicted"/>
<evidence type="ECO:0000259" key="2">
    <source>
        <dbReference type="Pfam" id="PF05901"/>
    </source>
</evidence>
<feature type="transmembrane region" description="Helical" evidence="1">
    <location>
        <begin position="99"/>
        <end position="121"/>
    </location>
</feature>
<gene>
    <name evidence="3" type="ORF">CDG68_17740</name>
</gene>
<dbReference type="InterPro" id="IPR008613">
    <property type="entry name" value="Excalibur_Ca-bd_domain"/>
</dbReference>
<evidence type="ECO:0000313" key="3">
    <source>
        <dbReference type="EMBL" id="AYO56346.1"/>
    </source>
</evidence>
<sequence>MFYLGQVIEYHEDKGYGLLLDQDSAETVKFLIDDFPRQGGQPKKGETVKYIVINHKGVIKAHQMVRLDVAMSNELLNKKVDISKQKNILKKGKHNGSKFGIVSVVISVIFVGLIYFVFAAWGQYKTYQDEQSAKFALLESQQRQIVEQQRKDVGHVKPVHFSEKSKNALNEQSQVLESKVIQSDHTPPHNTTVASESVPKFTCDGRTHCSQMRSYEEAVFFIKNCPNTQMDGNHDGQPCEKQFHIR</sequence>
<dbReference type="RefSeq" id="WP_087552367.1">
    <property type="nucleotide sequence ID" value="NZ_CP033133.1"/>
</dbReference>
<feature type="domain" description="Excalibur calcium-binding" evidence="2">
    <location>
        <begin position="206"/>
        <end position="240"/>
    </location>
</feature>
<accession>A0A3G2T921</accession>
<name>A0A3G2T921_9GAMM</name>
<keyword evidence="1" id="KW-1133">Transmembrane helix</keyword>